<dbReference type="PANTHER" id="PTHR33908">
    <property type="entry name" value="MANNOSYLTRANSFERASE YKCB-RELATED"/>
    <property type="match status" value="1"/>
</dbReference>
<feature type="transmembrane region" description="Helical" evidence="8">
    <location>
        <begin position="340"/>
        <end position="358"/>
    </location>
</feature>
<dbReference type="Proteomes" id="UP000249260">
    <property type="component" value="Unassembled WGS sequence"/>
</dbReference>
<evidence type="ECO:0000256" key="7">
    <source>
        <dbReference type="ARBA" id="ARBA00023136"/>
    </source>
</evidence>
<dbReference type="GO" id="GO:0009103">
    <property type="term" value="P:lipopolysaccharide biosynthetic process"/>
    <property type="evidence" value="ECO:0007669"/>
    <property type="project" value="UniProtKB-ARBA"/>
</dbReference>
<feature type="transmembrane region" description="Helical" evidence="8">
    <location>
        <begin position="142"/>
        <end position="158"/>
    </location>
</feature>
<dbReference type="GO" id="GO:0016763">
    <property type="term" value="F:pentosyltransferase activity"/>
    <property type="evidence" value="ECO:0007669"/>
    <property type="project" value="TreeGrafter"/>
</dbReference>
<feature type="transmembrane region" description="Helical" evidence="8">
    <location>
        <begin position="364"/>
        <end position="382"/>
    </location>
</feature>
<feature type="transmembrane region" description="Helical" evidence="8">
    <location>
        <begin position="93"/>
        <end position="111"/>
    </location>
</feature>
<feature type="transmembrane region" description="Helical" evidence="8">
    <location>
        <begin position="211"/>
        <end position="235"/>
    </location>
</feature>
<feature type="transmembrane region" description="Helical" evidence="8">
    <location>
        <begin position="293"/>
        <end position="312"/>
    </location>
</feature>
<sequence length="565" mass="61479">MRGSVNSRKKRLRDRAKSVAAPAFLCAAVVVWALVSFMHRSPFVASWDEVDFVLALDRFDLLAMQPHFPGYPYFVMGAMAAARFVSNPPQAYASFNIVLMALATIPIWLLARRRLSPVWSALAVLLALTAPYLWLQTVRPMSEAAGIAMLWWFLWSWWRAMERRTLGRILAALFLFGIVMGIRLSFAPFGLALVWLLVLSGMDWRRQGKRLWPRILLFGCAAAAFQLLWVAGLALSEGGLSGFAKLAAAFTAGHFSEWGGGVTSAAELSFAERVLRFAGDNVLWTGMFARSTALLATAAALLLAAVLAAGAARSPRGSARAGSRLARAAAWLCRPSLPRALAALAGAYGAWALLAQNIDKPRHMTPLIGVMWLLLSMLCAAAPQAAPAHLGAASDASPAQPGSAPERRGARMRRALPAAGALLAAGMVALQAAVGGALIARQASELPAVYQLEQGLRELAKAKPEERFVVYTWEETRVLQYLHSPVTNRRIETYGYFLSDVQADPSATILLTDHVLRGFEAQVGPLREQVQPVARYRSDGRFEPVYNDITLYKWIGEPKGATPKT</sequence>
<evidence type="ECO:0000256" key="2">
    <source>
        <dbReference type="ARBA" id="ARBA00022475"/>
    </source>
</evidence>
<dbReference type="Pfam" id="PF13231">
    <property type="entry name" value="PMT_2"/>
    <property type="match status" value="1"/>
</dbReference>
<feature type="transmembrane region" description="Helical" evidence="8">
    <location>
        <begin position="415"/>
        <end position="440"/>
    </location>
</feature>
<name>A0A328U243_9BACL</name>
<organism evidence="10 11">
    <name type="scientific">Paenibacillus montanisoli</name>
    <dbReference type="NCBI Taxonomy" id="2081970"/>
    <lineage>
        <taxon>Bacteria</taxon>
        <taxon>Bacillati</taxon>
        <taxon>Bacillota</taxon>
        <taxon>Bacilli</taxon>
        <taxon>Bacillales</taxon>
        <taxon>Paenibacillaceae</taxon>
        <taxon>Paenibacillus</taxon>
    </lineage>
</organism>
<dbReference type="GO" id="GO:0005886">
    <property type="term" value="C:plasma membrane"/>
    <property type="evidence" value="ECO:0007669"/>
    <property type="project" value="UniProtKB-SubCell"/>
</dbReference>
<comment type="subcellular location">
    <subcellularLocation>
        <location evidence="1">Cell membrane</location>
        <topology evidence="1">Multi-pass membrane protein</topology>
    </subcellularLocation>
</comment>
<feature type="transmembrane region" description="Helical" evidence="8">
    <location>
        <begin position="170"/>
        <end position="199"/>
    </location>
</feature>
<evidence type="ECO:0000256" key="8">
    <source>
        <dbReference type="SAM" id="Phobius"/>
    </source>
</evidence>
<proteinExistence type="predicted"/>
<evidence type="ECO:0000256" key="5">
    <source>
        <dbReference type="ARBA" id="ARBA00022692"/>
    </source>
</evidence>
<comment type="caution">
    <text evidence="10">The sequence shown here is derived from an EMBL/GenBank/DDBJ whole genome shotgun (WGS) entry which is preliminary data.</text>
</comment>
<evidence type="ECO:0000313" key="10">
    <source>
        <dbReference type="EMBL" id="RAP73996.1"/>
    </source>
</evidence>
<keyword evidence="11" id="KW-1185">Reference proteome</keyword>
<feature type="transmembrane region" description="Helical" evidence="8">
    <location>
        <begin position="117"/>
        <end position="135"/>
    </location>
</feature>
<gene>
    <name evidence="10" type="ORF">DL346_23250</name>
</gene>
<dbReference type="PANTHER" id="PTHR33908:SF11">
    <property type="entry name" value="MEMBRANE PROTEIN"/>
    <property type="match status" value="1"/>
</dbReference>
<dbReference type="OrthoDB" id="244199at2"/>
<feature type="domain" description="Glycosyltransferase RgtA/B/C/D-like" evidence="9">
    <location>
        <begin position="88"/>
        <end position="229"/>
    </location>
</feature>
<evidence type="ECO:0000256" key="1">
    <source>
        <dbReference type="ARBA" id="ARBA00004651"/>
    </source>
</evidence>
<dbReference type="EMBL" id="QLUW01000005">
    <property type="protein sequence ID" value="RAP73996.1"/>
    <property type="molecule type" value="Genomic_DNA"/>
</dbReference>
<dbReference type="InterPro" id="IPR038731">
    <property type="entry name" value="RgtA/B/C-like"/>
</dbReference>
<evidence type="ECO:0000256" key="3">
    <source>
        <dbReference type="ARBA" id="ARBA00022676"/>
    </source>
</evidence>
<evidence type="ECO:0000256" key="6">
    <source>
        <dbReference type="ARBA" id="ARBA00022989"/>
    </source>
</evidence>
<accession>A0A328U243</accession>
<dbReference type="InterPro" id="IPR050297">
    <property type="entry name" value="LipidA_mod_glycosyltrf_83"/>
</dbReference>
<reference evidence="10 11" key="1">
    <citation type="submission" date="2018-06" db="EMBL/GenBank/DDBJ databases">
        <title>Paenibacillus montanisoli sp. nov., isolated from mountain area soil.</title>
        <authorList>
            <person name="Wu M."/>
        </authorList>
    </citation>
    <scope>NUCLEOTIDE SEQUENCE [LARGE SCALE GENOMIC DNA]</scope>
    <source>
        <strain evidence="10 11">RA17</strain>
    </source>
</reference>
<dbReference type="AlphaFoldDB" id="A0A328U243"/>
<keyword evidence="3" id="KW-0328">Glycosyltransferase</keyword>
<keyword evidence="4" id="KW-0808">Transferase</keyword>
<keyword evidence="5 8" id="KW-0812">Transmembrane</keyword>
<keyword evidence="2" id="KW-1003">Cell membrane</keyword>
<keyword evidence="6 8" id="KW-1133">Transmembrane helix</keyword>
<evidence type="ECO:0000313" key="11">
    <source>
        <dbReference type="Proteomes" id="UP000249260"/>
    </source>
</evidence>
<keyword evidence="7 8" id="KW-0472">Membrane</keyword>
<protein>
    <submittedName>
        <fullName evidence="10">Nucleoporin-interacting protein</fullName>
    </submittedName>
</protein>
<feature type="transmembrane region" description="Helical" evidence="8">
    <location>
        <begin position="70"/>
        <end position="86"/>
    </location>
</feature>
<evidence type="ECO:0000256" key="4">
    <source>
        <dbReference type="ARBA" id="ARBA00022679"/>
    </source>
</evidence>
<evidence type="ECO:0000259" key="9">
    <source>
        <dbReference type="Pfam" id="PF13231"/>
    </source>
</evidence>